<dbReference type="EMBL" id="LAZR01000165">
    <property type="protein sequence ID" value="KKN84880.1"/>
    <property type="molecule type" value="Genomic_DNA"/>
</dbReference>
<comment type="caution">
    <text evidence="2">The sequence shown here is derived from an EMBL/GenBank/DDBJ whole genome shotgun (WGS) entry which is preliminary data.</text>
</comment>
<protein>
    <submittedName>
        <fullName evidence="2">Uncharacterized protein</fullName>
    </submittedName>
</protein>
<dbReference type="AlphaFoldDB" id="A0A0F9TV32"/>
<organism evidence="2">
    <name type="scientific">marine sediment metagenome</name>
    <dbReference type="NCBI Taxonomy" id="412755"/>
    <lineage>
        <taxon>unclassified sequences</taxon>
        <taxon>metagenomes</taxon>
        <taxon>ecological metagenomes</taxon>
    </lineage>
</organism>
<evidence type="ECO:0000256" key="1">
    <source>
        <dbReference type="SAM" id="Phobius"/>
    </source>
</evidence>
<reference evidence="2" key="1">
    <citation type="journal article" date="2015" name="Nature">
        <title>Complex archaea that bridge the gap between prokaryotes and eukaryotes.</title>
        <authorList>
            <person name="Spang A."/>
            <person name="Saw J.H."/>
            <person name="Jorgensen S.L."/>
            <person name="Zaremba-Niedzwiedzka K."/>
            <person name="Martijn J."/>
            <person name="Lind A.E."/>
            <person name="van Eijk R."/>
            <person name="Schleper C."/>
            <person name="Guy L."/>
            <person name="Ettema T.J."/>
        </authorList>
    </citation>
    <scope>NUCLEOTIDE SEQUENCE</scope>
</reference>
<keyword evidence="1" id="KW-0812">Transmembrane</keyword>
<feature type="transmembrane region" description="Helical" evidence="1">
    <location>
        <begin position="18"/>
        <end position="36"/>
    </location>
</feature>
<sequence>MIAWTLFVNPIAMPPGSILWLCIPLCVSVAAIYRTLRVERLAGVWWRILVLTAEIVGGLFALAVVLWLILAYLMN</sequence>
<feature type="transmembrane region" description="Helical" evidence="1">
    <location>
        <begin position="48"/>
        <end position="74"/>
    </location>
</feature>
<keyword evidence="1" id="KW-1133">Transmembrane helix</keyword>
<accession>A0A0F9TV32</accession>
<keyword evidence="1" id="KW-0472">Membrane</keyword>
<name>A0A0F9TV32_9ZZZZ</name>
<proteinExistence type="predicted"/>
<gene>
    <name evidence="2" type="ORF">LCGC14_0284050</name>
</gene>
<evidence type="ECO:0000313" key="2">
    <source>
        <dbReference type="EMBL" id="KKN84880.1"/>
    </source>
</evidence>